<evidence type="ECO:0000259" key="8">
    <source>
        <dbReference type="PROSITE" id="PS50928"/>
    </source>
</evidence>
<feature type="domain" description="ABC transmembrane type-1" evidence="8">
    <location>
        <begin position="188"/>
        <end position="383"/>
    </location>
</feature>
<evidence type="ECO:0000256" key="2">
    <source>
        <dbReference type="ARBA" id="ARBA00022448"/>
    </source>
</evidence>
<evidence type="ECO:0000256" key="4">
    <source>
        <dbReference type="ARBA" id="ARBA00022692"/>
    </source>
</evidence>
<dbReference type="Gene3D" id="1.10.3720.10">
    <property type="entry name" value="MetI-like"/>
    <property type="match status" value="1"/>
</dbReference>
<dbReference type="Proteomes" id="UP000470771">
    <property type="component" value="Unassembled WGS sequence"/>
</dbReference>
<dbReference type="InterPro" id="IPR050366">
    <property type="entry name" value="BP-dependent_transpt_permease"/>
</dbReference>
<name>A0A6N9NHR8_9FLAO</name>
<dbReference type="Pfam" id="PF00528">
    <property type="entry name" value="BPD_transp_1"/>
    <property type="match status" value="1"/>
</dbReference>
<feature type="transmembrane region" description="Helical" evidence="7">
    <location>
        <begin position="121"/>
        <end position="147"/>
    </location>
</feature>
<keyword evidence="6 7" id="KW-0472">Membrane</keyword>
<feature type="transmembrane region" description="Helical" evidence="7">
    <location>
        <begin position="154"/>
        <end position="174"/>
    </location>
</feature>
<dbReference type="RefSeq" id="WP_160633178.1">
    <property type="nucleotide sequence ID" value="NZ_WWNE01000007.1"/>
</dbReference>
<gene>
    <name evidence="9" type="ORF">GQN54_08825</name>
</gene>
<dbReference type="InterPro" id="IPR000515">
    <property type="entry name" value="MetI-like"/>
</dbReference>
<feature type="transmembrane region" description="Helical" evidence="7">
    <location>
        <begin position="361"/>
        <end position="379"/>
    </location>
</feature>
<keyword evidence="4 7" id="KW-0812">Transmembrane</keyword>
<evidence type="ECO:0000313" key="9">
    <source>
        <dbReference type="EMBL" id="NBG66218.1"/>
    </source>
</evidence>
<keyword evidence="10" id="KW-1185">Reference proteome</keyword>
<organism evidence="9 10">
    <name type="scientific">Acidiluteibacter ferrifornacis</name>
    <dbReference type="NCBI Taxonomy" id="2692424"/>
    <lineage>
        <taxon>Bacteria</taxon>
        <taxon>Pseudomonadati</taxon>
        <taxon>Bacteroidota</taxon>
        <taxon>Flavobacteriia</taxon>
        <taxon>Flavobacteriales</taxon>
        <taxon>Cryomorphaceae</taxon>
        <taxon>Acidiluteibacter</taxon>
    </lineage>
</organism>
<feature type="transmembrane region" description="Helical" evidence="7">
    <location>
        <begin position="260"/>
        <end position="277"/>
    </location>
</feature>
<feature type="transmembrane region" description="Helical" evidence="7">
    <location>
        <begin position="318"/>
        <end position="341"/>
    </location>
</feature>
<accession>A0A6N9NHR8</accession>
<keyword evidence="3" id="KW-1003">Cell membrane</keyword>
<evidence type="ECO:0000256" key="1">
    <source>
        <dbReference type="ARBA" id="ARBA00004651"/>
    </source>
</evidence>
<evidence type="ECO:0000256" key="7">
    <source>
        <dbReference type="RuleBase" id="RU363032"/>
    </source>
</evidence>
<dbReference type="PROSITE" id="PS50928">
    <property type="entry name" value="ABC_TM1"/>
    <property type="match status" value="1"/>
</dbReference>
<comment type="similarity">
    <text evidence="7">Belongs to the binding-protein-dependent transport system permease family.</text>
</comment>
<dbReference type="PANTHER" id="PTHR43386">
    <property type="entry name" value="OLIGOPEPTIDE TRANSPORT SYSTEM PERMEASE PROTEIN APPC"/>
    <property type="match status" value="1"/>
</dbReference>
<dbReference type="CDD" id="cd06261">
    <property type="entry name" value="TM_PBP2"/>
    <property type="match status" value="1"/>
</dbReference>
<comment type="caution">
    <text evidence="9">The sequence shown here is derived from an EMBL/GenBank/DDBJ whole genome shotgun (WGS) entry which is preliminary data.</text>
</comment>
<dbReference type="PANTHER" id="PTHR43386:SF1">
    <property type="entry name" value="D,D-DIPEPTIDE TRANSPORT SYSTEM PERMEASE PROTEIN DDPC-RELATED"/>
    <property type="match status" value="1"/>
</dbReference>
<dbReference type="GO" id="GO:0055085">
    <property type="term" value="P:transmembrane transport"/>
    <property type="evidence" value="ECO:0007669"/>
    <property type="project" value="InterPro"/>
</dbReference>
<dbReference type="SUPFAM" id="SSF161098">
    <property type="entry name" value="MetI-like"/>
    <property type="match status" value="1"/>
</dbReference>
<dbReference type="AlphaFoldDB" id="A0A6N9NHR8"/>
<keyword evidence="5 7" id="KW-1133">Transmembrane helix</keyword>
<evidence type="ECO:0000256" key="3">
    <source>
        <dbReference type="ARBA" id="ARBA00022475"/>
    </source>
</evidence>
<proteinExistence type="inferred from homology"/>
<reference evidence="9 10" key="1">
    <citation type="submission" date="2019-12" db="EMBL/GenBank/DDBJ databases">
        <authorList>
            <person name="Zhao J."/>
        </authorList>
    </citation>
    <scope>NUCLEOTIDE SEQUENCE [LARGE SCALE GENOMIC DNA]</scope>
    <source>
        <strain evidence="9 10">S-15</strain>
    </source>
</reference>
<feature type="transmembrane region" description="Helical" evidence="7">
    <location>
        <begin position="186"/>
        <end position="213"/>
    </location>
</feature>
<evidence type="ECO:0000256" key="6">
    <source>
        <dbReference type="ARBA" id="ARBA00023136"/>
    </source>
</evidence>
<feature type="transmembrane region" description="Helical" evidence="7">
    <location>
        <begin position="234"/>
        <end position="254"/>
    </location>
</feature>
<keyword evidence="2 7" id="KW-0813">Transport</keyword>
<evidence type="ECO:0000313" key="10">
    <source>
        <dbReference type="Proteomes" id="UP000470771"/>
    </source>
</evidence>
<protein>
    <submittedName>
        <fullName evidence="9">ABC transporter permease subunit</fullName>
    </submittedName>
</protein>
<comment type="subcellular location">
    <subcellularLocation>
        <location evidence="1 7">Cell membrane</location>
        <topology evidence="1 7">Multi-pass membrane protein</topology>
    </subcellularLocation>
</comment>
<sequence>MKLILYIQQKSPVVFWSLIVIIFIGVFAELIANDRPLVASQNGKIVFPFYNSSNLKSTDIDYEWQLMPLIPYSPNSLDYKNVKSASPFKSQQVDSWRYRHWLGTDEIGRDIFSGIIHGTQLALIIGLGSMLIASIIGIFWGAIAGFYGDNTLKISWLNLILLPLFIFIGYFYGFHQTVWTTETPTISLIQIVVLNLAYILASVIVCFSFSQFLNKLLKIKKLITFPVDIIISRMIEIVKSVPILFLVISLAAIVNPSAWNIIWIIGLLAWTNIARYTRAEVLKVKNKPFIESAEALGFSNARILFQHILPLSLQSASVFIVFGIAGAILMESTLSFIGVGISAEEVSWGSILSEARKNPTSWWLAVFPGFAIFFTLFLFNKLATIIEDRNRY</sequence>
<dbReference type="InterPro" id="IPR035906">
    <property type="entry name" value="MetI-like_sf"/>
</dbReference>
<dbReference type="GO" id="GO:0005886">
    <property type="term" value="C:plasma membrane"/>
    <property type="evidence" value="ECO:0007669"/>
    <property type="project" value="UniProtKB-SubCell"/>
</dbReference>
<dbReference type="EMBL" id="WWNE01000007">
    <property type="protein sequence ID" value="NBG66218.1"/>
    <property type="molecule type" value="Genomic_DNA"/>
</dbReference>
<evidence type="ECO:0000256" key="5">
    <source>
        <dbReference type="ARBA" id="ARBA00022989"/>
    </source>
</evidence>
<feature type="transmembrane region" description="Helical" evidence="7">
    <location>
        <begin position="12"/>
        <end position="32"/>
    </location>
</feature>